<dbReference type="Pfam" id="PF00675">
    <property type="entry name" value="Peptidase_M16"/>
    <property type="match status" value="2"/>
</dbReference>
<dbReference type="Proteomes" id="UP001595897">
    <property type="component" value="Unassembled WGS sequence"/>
</dbReference>
<comment type="similarity">
    <text evidence="1">Belongs to the peptidase M16 family.</text>
</comment>
<dbReference type="PANTHER" id="PTHR11851:SF49">
    <property type="entry name" value="MITOCHONDRIAL-PROCESSING PEPTIDASE SUBUNIT ALPHA"/>
    <property type="match status" value="1"/>
</dbReference>
<evidence type="ECO:0000259" key="5">
    <source>
        <dbReference type="Pfam" id="PF05193"/>
    </source>
</evidence>
<evidence type="ECO:0000256" key="3">
    <source>
        <dbReference type="SAM" id="SignalP"/>
    </source>
</evidence>
<feature type="domain" description="Peptidase M16 C-terminal" evidence="5">
    <location>
        <begin position="684"/>
        <end position="861"/>
    </location>
</feature>
<dbReference type="PROSITE" id="PS51257">
    <property type="entry name" value="PROKAR_LIPOPROTEIN"/>
    <property type="match status" value="1"/>
</dbReference>
<dbReference type="InterPro" id="IPR007863">
    <property type="entry name" value="Peptidase_M16_C"/>
</dbReference>
<evidence type="ECO:0000256" key="1">
    <source>
        <dbReference type="ARBA" id="ARBA00007261"/>
    </source>
</evidence>
<evidence type="ECO:0000313" key="6">
    <source>
        <dbReference type="EMBL" id="MFC4699826.1"/>
    </source>
</evidence>
<evidence type="ECO:0000313" key="7">
    <source>
        <dbReference type="Proteomes" id="UP001595897"/>
    </source>
</evidence>
<comment type="caution">
    <text evidence="6">The sequence shown here is derived from an EMBL/GenBank/DDBJ whole genome shotgun (WGS) entry which is preliminary data.</text>
</comment>
<protein>
    <submittedName>
        <fullName evidence="6">M16 family metallopeptidase</fullName>
    </submittedName>
</protein>
<proteinExistence type="inferred from homology"/>
<feature type="chain" id="PRO_5046202736" evidence="3">
    <location>
        <begin position="20"/>
        <end position="950"/>
    </location>
</feature>
<dbReference type="RefSeq" id="WP_382406714.1">
    <property type="nucleotide sequence ID" value="NZ_JBHSGU010000002.1"/>
</dbReference>
<feature type="domain" description="Peptidase M16 N-terminal" evidence="4">
    <location>
        <begin position="59"/>
        <end position="177"/>
    </location>
</feature>
<evidence type="ECO:0000256" key="2">
    <source>
        <dbReference type="SAM" id="MobiDB-lite"/>
    </source>
</evidence>
<dbReference type="PANTHER" id="PTHR11851">
    <property type="entry name" value="METALLOPROTEASE"/>
    <property type="match status" value="1"/>
</dbReference>
<gene>
    <name evidence="6" type="ORF">ACFO4O_06630</name>
</gene>
<keyword evidence="3" id="KW-0732">Signal</keyword>
<dbReference type="SUPFAM" id="SSF63411">
    <property type="entry name" value="LuxS/MPP-like metallohydrolase"/>
    <property type="match status" value="4"/>
</dbReference>
<dbReference type="Gene3D" id="3.30.830.10">
    <property type="entry name" value="Metalloenzyme, LuxS/M16 peptidase-like"/>
    <property type="match status" value="4"/>
</dbReference>
<name>A0ABV9LVG0_9ALTE</name>
<sequence length="950" mass="105218">MLKIFHFAIALISTTLLLACSNPSSHLNVQKEPQGPAALQLQGDTIAHLKYELANGLTVILHPDNSDPLVNVNVTYHVGSAREEYGRSGFAHFFEHMMFQGSQNVADEEHFKIITEAGGNLNGSTNSDITNYYQTVPANQLEKVLWLEADRMGFLLPAVTQEKFENQRETVKNERGQRIDNQPYGLRSERIGEALYPVGHPYSWSTIGYVEDLDRVGLDDLKAFFARWYGPNNAVITIGGDIDIEQTKQWIEKYFGTIPRGPEVTDAPKQPAKLSETRYLTLEDKVHLPLLQITLPTVYAGHADEAPLDVLANILGGGKTSLLYKNMVKNGLAVQAFVGHPCRELACEFQIFALANPQAVQNLKQLSDIVQNSLTEFETRGVQDDDLNRVKASIETSTIFGLQSVSGKVRALASSETFENNPDRIKEDIERYNAVSKADVMRVYQQYVKQKPAVVLSIVPHGAEALAVAPQNFDLPPRRITEASEPDSSLQASPVKADDSFDRSKIPNASVNKPVSIPDFWRSELPNKLQVVGIQTSETPTLSFTISMEGGVLLDSVEKPGLAAFTAQLMNESTQNYSTEDFANALALLGSSISVDTSGRYTNVYVSTLVKNAEQTMALLEDRLFRPAFSEADFMLAKQRTLQGLQQQLKNPSVLASRARDAVLYGTQTRIGLPDSGTLASINDITLDDVREFYDSFYRPNHAQVVMVGDASQERTLELVGFLEQWEAQDYSVPSFSPEASNDEGKIFIVDNPGAVQSVISIFKQAPVFDPYDEYFQLTLANYPLGGMFNSRINLNLREDKGYTYGARSGFVGGKNLGYFSAGADVSGEFTKASIDEFLSEINRYQDQGMTEDELAFLKNAYSQSDALSYETPRQKAGYLIRILSLNLDKDFGAKQQAIIQQITTEELNALSKKWLDSTTMDIVVVGDAANIAPQLKELGREIVMLDVPR</sequence>
<feature type="domain" description="Peptidase M16 N-terminal" evidence="4">
    <location>
        <begin position="532"/>
        <end position="658"/>
    </location>
</feature>
<feature type="signal peptide" evidence="3">
    <location>
        <begin position="1"/>
        <end position="19"/>
    </location>
</feature>
<dbReference type="InterPro" id="IPR011249">
    <property type="entry name" value="Metalloenz_LuxS/M16"/>
</dbReference>
<feature type="domain" description="Peptidase M16 C-terminal" evidence="5">
    <location>
        <begin position="217"/>
        <end position="393"/>
    </location>
</feature>
<dbReference type="EMBL" id="JBHSGU010000002">
    <property type="protein sequence ID" value="MFC4699826.1"/>
    <property type="molecule type" value="Genomic_DNA"/>
</dbReference>
<dbReference type="Pfam" id="PF05193">
    <property type="entry name" value="Peptidase_M16_C"/>
    <property type="match status" value="2"/>
</dbReference>
<keyword evidence="7" id="KW-1185">Reference proteome</keyword>
<feature type="region of interest" description="Disordered" evidence="2">
    <location>
        <begin position="477"/>
        <end position="504"/>
    </location>
</feature>
<accession>A0ABV9LVG0</accession>
<dbReference type="InterPro" id="IPR011765">
    <property type="entry name" value="Pept_M16_N"/>
</dbReference>
<evidence type="ECO:0000259" key="4">
    <source>
        <dbReference type="Pfam" id="PF00675"/>
    </source>
</evidence>
<organism evidence="6 7">
    <name type="scientific">Glaciecola siphonariae</name>
    <dbReference type="NCBI Taxonomy" id="521012"/>
    <lineage>
        <taxon>Bacteria</taxon>
        <taxon>Pseudomonadati</taxon>
        <taxon>Pseudomonadota</taxon>
        <taxon>Gammaproteobacteria</taxon>
        <taxon>Alteromonadales</taxon>
        <taxon>Alteromonadaceae</taxon>
        <taxon>Glaciecola</taxon>
    </lineage>
</organism>
<reference evidence="7" key="1">
    <citation type="journal article" date="2019" name="Int. J. Syst. Evol. Microbiol.">
        <title>The Global Catalogue of Microorganisms (GCM) 10K type strain sequencing project: providing services to taxonomists for standard genome sequencing and annotation.</title>
        <authorList>
            <consortium name="The Broad Institute Genomics Platform"/>
            <consortium name="The Broad Institute Genome Sequencing Center for Infectious Disease"/>
            <person name="Wu L."/>
            <person name="Ma J."/>
        </authorList>
    </citation>
    <scope>NUCLEOTIDE SEQUENCE [LARGE SCALE GENOMIC DNA]</scope>
    <source>
        <strain evidence="7">KACC 12507</strain>
    </source>
</reference>
<dbReference type="InterPro" id="IPR050361">
    <property type="entry name" value="MPP/UQCRC_Complex"/>
</dbReference>